<organism evidence="1 2">
    <name type="scientific">Pleurodeles waltl</name>
    <name type="common">Iberian ribbed newt</name>
    <dbReference type="NCBI Taxonomy" id="8319"/>
    <lineage>
        <taxon>Eukaryota</taxon>
        <taxon>Metazoa</taxon>
        <taxon>Chordata</taxon>
        <taxon>Craniata</taxon>
        <taxon>Vertebrata</taxon>
        <taxon>Euteleostomi</taxon>
        <taxon>Amphibia</taxon>
        <taxon>Batrachia</taxon>
        <taxon>Caudata</taxon>
        <taxon>Salamandroidea</taxon>
        <taxon>Salamandridae</taxon>
        <taxon>Pleurodelinae</taxon>
        <taxon>Pleurodeles</taxon>
    </lineage>
</organism>
<dbReference type="Proteomes" id="UP001066276">
    <property type="component" value="Chromosome 12"/>
</dbReference>
<proteinExistence type="predicted"/>
<reference evidence="1" key="1">
    <citation type="journal article" date="2022" name="bioRxiv">
        <title>Sequencing and chromosome-scale assembly of the giantPleurodeles waltlgenome.</title>
        <authorList>
            <person name="Brown T."/>
            <person name="Elewa A."/>
            <person name="Iarovenko S."/>
            <person name="Subramanian E."/>
            <person name="Araus A.J."/>
            <person name="Petzold A."/>
            <person name="Susuki M."/>
            <person name="Suzuki K.-i.T."/>
            <person name="Hayashi T."/>
            <person name="Toyoda A."/>
            <person name="Oliveira C."/>
            <person name="Osipova E."/>
            <person name="Leigh N.D."/>
            <person name="Simon A."/>
            <person name="Yun M.H."/>
        </authorList>
    </citation>
    <scope>NUCLEOTIDE SEQUENCE</scope>
    <source>
        <strain evidence="1">20211129_DDA</strain>
        <tissue evidence="1">Liver</tissue>
    </source>
</reference>
<protein>
    <submittedName>
        <fullName evidence="1">Uncharacterized protein</fullName>
    </submittedName>
</protein>
<keyword evidence="2" id="KW-1185">Reference proteome</keyword>
<comment type="caution">
    <text evidence="1">The sequence shown here is derived from an EMBL/GenBank/DDBJ whole genome shotgun (WGS) entry which is preliminary data.</text>
</comment>
<sequence length="85" mass="9793">MLRSALQIEARLKRSNTLVPIEVLTFEKAVLALRDHYDPRRFRIPKYTYAGALEPLRAPALLACSVMLIVFTLRANRRPLFVLNL</sequence>
<name>A0AAV7KM53_PLEWA</name>
<gene>
    <name evidence="1" type="ORF">NDU88_000475</name>
</gene>
<dbReference type="EMBL" id="JANPWB010000016">
    <property type="protein sequence ID" value="KAJ1080256.1"/>
    <property type="molecule type" value="Genomic_DNA"/>
</dbReference>
<evidence type="ECO:0000313" key="2">
    <source>
        <dbReference type="Proteomes" id="UP001066276"/>
    </source>
</evidence>
<dbReference type="AlphaFoldDB" id="A0AAV7KM53"/>
<evidence type="ECO:0000313" key="1">
    <source>
        <dbReference type="EMBL" id="KAJ1080256.1"/>
    </source>
</evidence>
<accession>A0AAV7KM53</accession>